<dbReference type="OrthoDB" id="8251769at2"/>
<keyword evidence="3" id="KW-1185">Reference proteome</keyword>
<feature type="signal peptide" evidence="1">
    <location>
        <begin position="1"/>
        <end position="24"/>
    </location>
</feature>
<proteinExistence type="predicted"/>
<gene>
    <name evidence="2" type="ORF">FBZ96_109115</name>
</gene>
<dbReference type="Proteomes" id="UP000319949">
    <property type="component" value="Unassembled WGS sequence"/>
</dbReference>
<evidence type="ECO:0000313" key="3">
    <source>
        <dbReference type="Proteomes" id="UP000319949"/>
    </source>
</evidence>
<accession>A0A560D917</accession>
<feature type="chain" id="PRO_5021996983" evidence="1">
    <location>
        <begin position="25"/>
        <end position="88"/>
    </location>
</feature>
<reference evidence="2 3" key="1">
    <citation type="submission" date="2019-06" db="EMBL/GenBank/DDBJ databases">
        <title>Genomic Encyclopedia of Type Strains, Phase IV (KMG-V): Genome sequencing to study the core and pangenomes of soil and plant-associated prokaryotes.</title>
        <authorList>
            <person name="Whitman W."/>
        </authorList>
    </citation>
    <scope>NUCLEOTIDE SEQUENCE [LARGE SCALE GENOMIC DNA]</scope>
    <source>
        <strain evidence="2 3">BR 510</strain>
    </source>
</reference>
<protein>
    <submittedName>
        <fullName evidence="2">Uncharacterized protein</fullName>
    </submittedName>
</protein>
<organism evidence="2 3">
    <name type="scientific">Bradyrhizobium stylosanthis</name>
    <dbReference type="NCBI Taxonomy" id="1803665"/>
    <lineage>
        <taxon>Bacteria</taxon>
        <taxon>Pseudomonadati</taxon>
        <taxon>Pseudomonadota</taxon>
        <taxon>Alphaproteobacteria</taxon>
        <taxon>Hyphomicrobiales</taxon>
        <taxon>Nitrobacteraceae</taxon>
        <taxon>Bradyrhizobium</taxon>
    </lineage>
</organism>
<dbReference type="AlphaFoldDB" id="A0A560D917"/>
<evidence type="ECO:0000313" key="2">
    <source>
        <dbReference type="EMBL" id="TWA93665.1"/>
    </source>
</evidence>
<dbReference type="RefSeq" id="WP_145668344.1">
    <property type="nucleotide sequence ID" value="NZ_VITK01000009.1"/>
</dbReference>
<sequence length="88" mass="9557">MTRHLFFAITLIGTGLFLGASAEAAEVATAARCEDRGANCLGFCADYTGGAGDVRGRQNTCVRACDRQTTRCLIRAHVADDRWPHNRQ</sequence>
<comment type="caution">
    <text evidence="2">The sequence shown here is derived from an EMBL/GenBank/DDBJ whole genome shotgun (WGS) entry which is preliminary data.</text>
</comment>
<keyword evidence="1" id="KW-0732">Signal</keyword>
<evidence type="ECO:0000256" key="1">
    <source>
        <dbReference type="SAM" id="SignalP"/>
    </source>
</evidence>
<name>A0A560D917_9BRAD</name>
<dbReference type="EMBL" id="VITK01000009">
    <property type="protein sequence ID" value="TWA93665.1"/>
    <property type="molecule type" value="Genomic_DNA"/>
</dbReference>